<comment type="caution">
    <text evidence="3">The sequence shown here is derived from an EMBL/GenBank/DDBJ whole genome shotgun (WGS) entry which is preliminary data.</text>
</comment>
<feature type="domain" description="F-box" evidence="2">
    <location>
        <begin position="97"/>
        <end position="131"/>
    </location>
</feature>
<dbReference type="InterPro" id="IPR036047">
    <property type="entry name" value="F-box-like_dom_sf"/>
</dbReference>
<dbReference type="Pfam" id="PF00646">
    <property type="entry name" value="F-box"/>
    <property type="match status" value="1"/>
</dbReference>
<proteinExistence type="predicted"/>
<gene>
    <name evidence="3" type="ORF">BAE44_0002360</name>
</gene>
<reference evidence="3 4" key="1">
    <citation type="submission" date="2016-09" db="EMBL/GenBank/DDBJ databases">
        <title>The draft genome of Dichanthelium oligosanthes: A C3 panicoid grass species.</title>
        <authorList>
            <person name="Studer A.J."/>
            <person name="Schnable J.C."/>
            <person name="Brutnell T.P."/>
        </authorList>
    </citation>
    <scope>NUCLEOTIDE SEQUENCE [LARGE SCALE GENOMIC DNA]</scope>
    <source>
        <strain evidence="4">cv. Kellogg 1175</strain>
        <tissue evidence="3">Leaf</tissue>
    </source>
</reference>
<dbReference type="PANTHER" id="PTHR32133">
    <property type="entry name" value="OS07G0120400 PROTEIN"/>
    <property type="match status" value="1"/>
</dbReference>
<evidence type="ECO:0000259" key="2">
    <source>
        <dbReference type="Pfam" id="PF00646"/>
    </source>
</evidence>
<name>A0A1E5WHJ0_9POAL</name>
<feature type="region of interest" description="Disordered" evidence="1">
    <location>
        <begin position="1"/>
        <end position="23"/>
    </location>
</feature>
<dbReference type="AlphaFoldDB" id="A0A1E5WHJ0"/>
<protein>
    <recommendedName>
        <fullName evidence="2">F-box domain-containing protein</fullName>
    </recommendedName>
</protein>
<dbReference type="PANTHER" id="PTHR32133:SF366">
    <property type="entry name" value="OS07G0122900 PROTEIN"/>
    <property type="match status" value="1"/>
</dbReference>
<dbReference type="InterPro" id="IPR001810">
    <property type="entry name" value="F-box_dom"/>
</dbReference>
<evidence type="ECO:0000256" key="1">
    <source>
        <dbReference type="SAM" id="MobiDB-lite"/>
    </source>
</evidence>
<dbReference type="SUPFAM" id="SSF81383">
    <property type="entry name" value="F-box domain"/>
    <property type="match status" value="1"/>
</dbReference>
<accession>A0A1E5WHJ0</accession>
<keyword evidence="4" id="KW-1185">Reference proteome</keyword>
<dbReference type="OrthoDB" id="625451at2759"/>
<dbReference type="Proteomes" id="UP000095767">
    <property type="component" value="Unassembled WGS sequence"/>
</dbReference>
<sequence length="225" mass="25840">MQEGPLASAPAWKDGRRGIGAENDEVSVPRREGCAEGGMRDLLQRECGRDAFVFSPCQRLAHKRIGRPLRYGGSAAETPSRQLAAGSARRPHWPIPEILLRVPPHELWHLVRCSAVCRPWRRLLTDPAFLRRYREFHGALPMLGFLFDLELIPQKRCVARFVRITSFRPRALDHGGCYVRDARHGRVLFSNFTYEEREHDLFVWNPITDERWGLPLPVIRARSGT</sequence>
<dbReference type="Gene3D" id="1.20.1280.50">
    <property type="match status" value="1"/>
</dbReference>
<dbReference type="EMBL" id="LWDX02008573">
    <property type="protein sequence ID" value="OEL36620.1"/>
    <property type="molecule type" value="Genomic_DNA"/>
</dbReference>
<organism evidence="3 4">
    <name type="scientific">Dichanthelium oligosanthes</name>
    <dbReference type="NCBI Taxonomy" id="888268"/>
    <lineage>
        <taxon>Eukaryota</taxon>
        <taxon>Viridiplantae</taxon>
        <taxon>Streptophyta</taxon>
        <taxon>Embryophyta</taxon>
        <taxon>Tracheophyta</taxon>
        <taxon>Spermatophyta</taxon>
        <taxon>Magnoliopsida</taxon>
        <taxon>Liliopsida</taxon>
        <taxon>Poales</taxon>
        <taxon>Poaceae</taxon>
        <taxon>PACMAD clade</taxon>
        <taxon>Panicoideae</taxon>
        <taxon>Panicodae</taxon>
        <taxon>Paniceae</taxon>
        <taxon>Dichantheliinae</taxon>
        <taxon>Dichanthelium</taxon>
    </lineage>
</organism>
<evidence type="ECO:0000313" key="4">
    <source>
        <dbReference type="Proteomes" id="UP000095767"/>
    </source>
</evidence>
<evidence type="ECO:0000313" key="3">
    <source>
        <dbReference type="EMBL" id="OEL36620.1"/>
    </source>
</evidence>